<reference evidence="1 2" key="1">
    <citation type="submission" date="2022-03" db="EMBL/GenBank/DDBJ databases">
        <title>Complete genome sequence of Lysobacter capsici VKM B-2533 and Lysobacter gummosus 10.1.1, promising sources of lytic agents.</title>
        <authorList>
            <person name="Tarlachkov S.V."/>
            <person name="Kudryakova I.V."/>
            <person name="Afoshin A.S."/>
            <person name="Leontyevskaya E.A."/>
            <person name="Leontyevskaya N.V."/>
        </authorList>
    </citation>
    <scope>NUCLEOTIDE SEQUENCE [LARGE SCALE GENOMIC DNA]</scope>
    <source>
        <strain evidence="1 2">10.1.1</strain>
    </source>
</reference>
<gene>
    <name evidence="1" type="ORF">MOV92_20255</name>
</gene>
<dbReference type="RefSeq" id="WP_057944338.1">
    <property type="nucleotide sequence ID" value="NZ_CP011131.1"/>
</dbReference>
<evidence type="ECO:0000313" key="1">
    <source>
        <dbReference type="EMBL" id="UNP28789.1"/>
    </source>
</evidence>
<evidence type="ECO:0000313" key="2">
    <source>
        <dbReference type="Proteomes" id="UP000829194"/>
    </source>
</evidence>
<organism evidence="1 2">
    <name type="scientific">Lysobacter gummosus</name>
    <dbReference type="NCBI Taxonomy" id="262324"/>
    <lineage>
        <taxon>Bacteria</taxon>
        <taxon>Pseudomonadati</taxon>
        <taxon>Pseudomonadota</taxon>
        <taxon>Gammaproteobacteria</taxon>
        <taxon>Lysobacterales</taxon>
        <taxon>Lysobacteraceae</taxon>
        <taxon>Lysobacter</taxon>
    </lineage>
</organism>
<sequence length="263" mass="29561">MTAQTPHVLLNECEALDFDGLHLRNVLLCDPDAPRQWGDLYRARAQATPDRRFLCSALWAGYRCVYRVDADARISLVAFDYPFHEGRPADIVNEAMPGDFWLCMSERFGGPGAYVPVKDGQVQPREHWLFELEHGHRYVLGRDLKPGEWPPPLPSRHELAERSQTCSLLVRAVGGLLLAEHKLYVDRNIARTPSYLADHAPANAVYVRLSAGSHTVTLREWDPEKPNRMESATVGFDLDSGEGVEIVASQAEGRLCLEFVSRV</sequence>
<dbReference type="EMBL" id="CP093547">
    <property type="protein sequence ID" value="UNP28789.1"/>
    <property type="molecule type" value="Genomic_DNA"/>
</dbReference>
<name>A0ABY3X898_9GAMM</name>
<dbReference type="Proteomes" id="UP000829194">
    <property type="component" value="Chromosome"/>
</dbReference>
<protein>
    <submittedName>
        <fullName evidence="1">Uncharacterized protein</fullName>
    </submittedName>
</protein>
<accession>A0ABY3X898</accession>
<proteinExistence type="predicted"/>
<keyword evidence="2" id="KW-1185">Reference proteome</keyword>